<dbReference type="RefSeq" id="WP_345274874.1">
    <property type="nucleotide sequence ID" value="NZ_BAABJH010000007.1"/>
</dbReference>
<dbReference type="EMBL" id="BAABJH010000007">
    <property type="protein sequence ID" value="GAA4901416.1"/>
    <property type="molecule type" value="Genomic_DNA"/>
</dbReference>
<organism evidence="9 10">
    <name type="scientific">Flaviramulus aquimarinus</name>
    <dbReference type="NCBI Taxonomy" id="1170456"/>
    <lineage>
        <taxon>Bacteria</taxon>
        <taxon>Pseudomonadati</taxon>
        <taxon>Bacteroidota</taxon>
        <taxon>Flavobacteriia</taxon>
        <taxon>Flavobacteriales</taxon>
        <taxon>Flavobacteriaceae</taxon>
        <taxon>Flaviramulus</taxon>
    </lineage>
</organism>
<evidence type="ECO:0000256" key="1">
    <source>
        <dbReference type="ARBA" id="ARBA00001913"/>
    </source>
</evidence>
<dbReference type="Pfam" id="PF13385">
    <property type="entry name" value="Laminin_G_3"/>
    <property type="match status" value="1"/>
</dbReference>
<proteinExistence type="inferred from homology"/>
<dbReference type="Proteomes" id="UP001500433">
    <property type="component" value="Unassembled WGS sequence"/>
</dbReference>
<dbReference type="InterPro" id="IPR006558">
    <property type="entry name" value="LamG-like"/>
</dbReference>
<comment type="cofactor">
    <cofactor evidence="1">
        <name>Ca(2+)</name>
        <dbReference type="ChEBI" id="CHEBI:29108"/>
    </cofactor>
</comment>
<dbReference type="Gene3D" id="2.60.40.3080">
    <property type="match status" value="1"/>
</dbReference>
<dbReference type="InterPro" id="IPR026444">
    <property type="entry name" value="Secre_tail"/>
</dbReference>
<evidence type="ECO:0000256" key="3">
    <source>
        <dbReference type="ARBA" id="ARBA00022723"/>
    </source>
</evidence>
<keyword evidence="3" id="KW-0479">Metal-binding</keyword>
<dbReference type="NCBIfam" id="TIGR04183">
    <property type="entry name" value="Por_Secre_tail"/>
    <property type="match status" value="1"/>
</dbReference>
<evidence type="ECO:0000313" key="10">
    <source>
        <dbReference type="Proteomes" id="UP001500433"/>
    </source>
</evidence>
<dbReference type="Gene3D" id="3.30.1120.10">
    <property type="match status" value="1"/>
</dbReference>
<keyword evidence="10" id="KW-1185">Reference proteome</keyword>
<dbReference type="SMART" id="SM00560">
    <property type="entry name" value="LamGL"/>
    <property type="match status" value="1"/>
</dbReference>
<dbReference type="Gene3D" id="3.40.720.10">
    <property type="entry name" value="Alkaline Phosphatase, subunit A"/>
    <property type="match status" value="1"/>
</dbReference>
<dbReference type="PANTHER" id="PTHR42693:SF42">
    <property type="entry name" value="ARYLSULFATASE G"/>
    <property type="match status" value="1"/>
</dbReference>
<dbReference type="InterPro" id="IPR017850">
    <property type="entry name" value="Alkaline_phosphatase_core_sf"/>
</dbReference>
<dbReference type="SUPFAM" id="SSF49899">
    <property type="entry name" value="Concanavalin A-like lectins/glucanases"/>
    <property type="match status" value="1"/>
</dbReference>
<gene>
    <name evidence="9" type="ORF">GCM10023311_28900</name>
</gene>
<sequence>MKPTITFLILVGLLFSGNLYSQTDPNIILIIADDMGWNQVSSNVTTNVDANNYGSDFYETPIIDQLASEGIAFPYAYVNGANCAPTRAALLSGQYAARPHNNVFTVYDLNRGNTSGNSNLIGPDMGLASNGNIDEIPASAITIAETMQTAGYTTAHFGKYHVGEFEAANVSNNAPTDQGFDYNYGGGTDGGPGNYFSNGTTFGSKIGPELDPYAAVYTLAESIELSVNGDNALEGTPKHVTDAMAEAAMDFMGNNSASPFFMHFSNFAIHGPFNPSDARPDLRAKYNDKAISNPSTMDHDSKPGQAALAEGMDQAIGRLIDYLKTTDDPRNPGSKLSENTLVYFIADNGDAVKRTPQSPLRGMKGEYYEGGIRSVTFAWSEASWLANKGTVNMTPIVAFDLYPTFVEAAGGTLPGGGYDIDGESQWQMLTNGSAMTRESLFWHHPGYLIDSKRDSRPVTVVRKGDYKLMHFYEDSSYELYHLINDISEITNLLPSTDQAIIDIANDMITDMIDHLTDTSAPLPTYRNDGTEVPMPGFVSVSSSGNSGDGCQVTTGYEAYWDFDSVSSADDTSENNHDPITVTGSLAYDGSDFQEGDQSVIFNGSTEIEYDDGTFLNASTDSRTVIAWIKPTALSGTQEIFEEGGSGNGLAFRLNNSTLEAIITNNTDPDESVSAVYPTDLDWHHVALVFDGTNTTLTLYIDGVLANSNTSAHSTLNAHNSPGGIGGVLGGGDAFGAAAEDGFFTGKMDAYAVYNAVLTETQVQNSACSNTLAVNDENQDFGLLYPNPFVNHLNVNFNEVNKNIKVEIFSVLGKSIYSNKYSERKFINLPVQNLSKGIYIIKIKTDTKDIIKKILKK</sequence>
<keyword evidence="4" id="KW-0732">Signal</keyword>
<evidence type="ECO:0000256" key="7">
    <source>
        <dbReference type="ARBA" id="ARBA00023157"/>
    </source>
</evidence>
<accession>A0ABP9FIF8</accession>
<evidence type="ECO:0000313" key="9">
    <source>
        <dbReference type="EMBL" id="GAA4901416.1"/>
    </source>
</evidence>
<comment type="caution">
    <text evidence="9">The sequence shown here is derived from an EMBL/GenBank/DDBJ whole genome shotgun (WGS) entry which is preliminary data.</text>
</comment>
<name>A0ABP9FIF8_9FLAO</name>
<dbReference type="InterPro" id="IPR000917">
    <property type="entry name" value="Sulfatase_N"/>
</dbReference>
<keyword evidence="6" id="KW-0106">Calcium</keyword>
<feature type="domain" description="LamG-like jellyroll fold" evidence="8">
    <location>
        <begin position="620"/>
        <end position="760"/>
    </location>
</feature>
<evidence type="ECO:0000256" key="2">
    <source>
        <dbReference type="ARBA" id="ARBA00008779"/>
    </source>
</evidence>
<dbReference type="Pfam" id="PF00884">
    <property type="entry name" value="Sulfatase"/>
    <property type="match status" value="1"/>
</dbReference>
<keyword evidence="5" id="KW-0378">Hydrolase</keyword>
<evidence type="ECO:0000256" key="5">
    <source>
        <dbReference type="ARBA" id="ARBA00022801"/>
    </source>
</evidence>
<evidence type="ECO:0000256" key="4">
    <source>
        <dbReference type="ARBA" id="ARBA00022729"/>
    </source>
</evidence>
<evidence type="ECO:0000259" key="8">
    <source>
        <dbReference type="SMART" id="SM00560"/>
    </source>
</evidence>
<dbReference type="CDD" id="cd16144">
    <property type="entry name" value="ARS_like"/>
    <property type="match status" value="1"/>
</dbReference>
<dbReference type="InterPro" id="IPR013320">
    <property type="entry name" value="ConA-like_dom_sf"/>
</dbReference>
<dbReference type="PANTHER" id="PTHR42693">
    <property type="entry name" value="ARYLSULFATASE FAMILY MEMBER"/>
    <property type="match status" value="1"/>
</dbReference>
<evidence type="ECO:0000256" key="6">
    <source>
        <dbReference type="ARBA" id="ARBA00022837"/>
    </source>
</evidence>
<dbReference type="InterPro" id="IPR050738">
    <property type="entry name" value="Sulfatase"/>
</dbReference>
<comment type="similarity">
    <text evidence="2">Belongs to the sulfatase family.</text>
</comment>
<dbReference type="Pfam" id="PF18962">
    <property type="entry name" value="Por_Secre_tail"/>
    <property type="match status" value="1"/>
</dbReference>
<keyword evidence="7" id="KW-1015">Disulfide bond</keyword>
<dbReference type="Gene3D" id="2.60.120.200">
    <property type="match status" value="1"/>
</dbReference>
<reference evidence="10" key="1">
    <citation type="journal article" date="2019" name="Int. J. Syst. Evol. Microbiol.">
        <title>The Global Catalogue of Microorganisms (GCM) 10K type strain sequencing project: providing services to taxonomists for standard genome sequencing and annotation.</title>
        <authorList>
            <consortium name="The Broad Institute Genomics Platform"/>
            <consortium name="The Broad Institute Genome Sequencing Center for Infectious Disease"/>
            <person name="Wu L."/>
            <person name="Ma J."/>
        </authorList>
    </citation>
    <scope>NUCLEOTIDE SEQUENCE [LARGE SCALE GENOMIC DNA]</scope>
    <source>
        <strain evidence="10">JCM 18274</strain>
    </source>
</reference>
<protein>
    <recommendedName>
        <fullName evidence="8">LamG-like jellyroll fold domain-containing protein</fullName>
    </recommendedName>
</protein>
<dbReference type="SUPFAM" id="SSF53649">
    <property type="entry name" value="Alkaline phosphatase-like"/>
    <property type="match status" value="1"/>
</dbReference>